<dbReference type="Pfam" id="PF00008">
    <property type="entry name" value="EGF"/>
    <property type="match status" value="3"/>
</dbReference>
<dbReference type="GO" id="GO:0007476">
    <property type="term" value="P:imaginal disc-derived wing morphogenesis"/>
    <property type="evidence" value="ECO:0007669"/>
    <property type="project" value="UniProtKB-ARBA"/>
</dbReference>
<evidence type="ECO:0000256" key="7">
    <source>
        <dbReference type="PROSITE-ProRule" id="PRU00302"/>
    </source>
</evidence>
<comment type="caution">
    <text evidence="11">The sequence shown here is derived from an EMBL/GenBank/DDBJ whole genome shotgun (WGS) entry which is preliminary data.</text>
</comment>
<evidence type="ECO:0000256" key="2">
    <source>
        <dbReference type="ARBA" id="ARBA00022729"/>
    </source>
</evidence>
<keyword evidence="2" id="KW-0732">Signal</keyword>
<keyword evidence="3" id="KW-0677">Repeat</keyword>
<dbReference type="SMART" id="SM00179">
    <property type="entry name" value="EGF_CA"/>
    <property type="match status" value="5"/>
</dbReference>
<dbReference type="GO" id="GO:0005509">
    <property type="term" value="F:calcium ion binding"/>
    <property type="evidence" value="ECO:0007669"/>
    <property type="project" value="InterPro"/>
</dbReference>
<feature type="domain" description="EGF-like" evidence="8">
    <location>
        <begin position="332"/>
        <end position="368"/>
    </location>
</feature>
<keyword evidence="1 6" id="KW-0245">EGF-like domain</keyword>
<dbReference type="SMART" id="SM00181">
    <property type="entry name" value="EGF"/>
    <property type="match status" value="6"/>
</dbReference>
<dbReference type="Pfam" id="PF00354">
    <property type="entry name" value="Pentaxin"/>
    <property type="match status" value="1"/>
</dbReference>
<protein>
    <recommendedName>
        <fullName evidence="13">Sushi, von Willebrand factor type A, EGF and pentraxin domain-containing protein 1</fullName>
    </recommendedName>
</protein>
<feature type="domain" description="Pentraxin (PTX)" evidence="10">
    <location>
        <begin position="373"/>
        <end position="573"/>
    </location>
</feature>
<dbReference type="InterPro" id="IPR000436">
    <property type="entry name" value="Sushi_SCR_CCP_dom"/>
</dbReference>
<dbReference type="Gene3D" id="2.10.25.10">
    <property type="entry name" value="Laminin"/>
    <property type="match status" value="5"/>
</dbReference>
<evidence type="ECO:0000256" key="1">
    <source>
        <dbReference type="ARBA" id="ARBA00022536"/>
    </source>
</evidence>
<dbReference type="InterPro" id="IPR013320">
    <property type="entry name" value="ConA-like_dom_sf"/>
</dbReference>
<evidence type="ECO:0000259" key="10">
    <source>
        <dbReference type="PROSITE" id="PS51828"/>
    </source>
</evidence>
<feature type="domain" description="EGF-like" evidence="8">
    <location>
        <begin position="176"/>
        <end position="212"/>
    </location>
</feature>
<dbReference type="Proteomes" id="UP001162162">
    <property type="component" value="Unassembled WGS sequence"/>
</dbReference>
<dbReference type="SMART" id="SM00159">
    <property type="entry name" value="PTX"/>
    <property type="match status" value="1"/>
</dbReference>
<dbReference type="CDD" id="cd00033">
    <property type="entry name" value="CCP"/>
    <property type="match status" value="3"/>
</dbReference>
<evidence type="ECO:0000259" key="9">
    <source>
        <dbReference type="PROSITE" id="PS50923"/>
    </source>
</evidence>
<dbReference type="SUPFAM" id="SSF57196">
    <property type="entry name" value="EGF/Laminin"/>
    <property type="match status" value="5"/>
</dbReference>
<dbReference type="SMART" id="SM00032">
    <property type="entry name" value="CCP"/>
    <property type="match status" value="5"/>
</dbReference>
<feature type="domain" description="Sushi" evidence="9">
    <location>
        <begin position="574"/>
        <end position="631"/>
    </location>
</feature>
<feature type="disulfide bond" evidence="6">
    <location>
        <begin position="202"/>
        <end position="211"/>
    </location>
</feature>
<feature type="disulfide bond" evidence="7">
    <location>
        <begin position="808"/>
        <end position="835"/>
    </location>
</feature>
<dbReference type="Gene3D" id="2.60.120.200">
    <property type="match status" value="1"/>
</dbReference>
<dbReference type="InterPro" id="IPR001759">
    <property type="entry name" value="PTX_dom"/>
</dbReference>
<dbReference type="InterPro" id="IPR035976">
    <property type="entry name" value="Sushi/SCR/CCP_sf"/>
</dbReference>
<dbReference type="InterPro" id="IPR001881">
    <property type="entry name" value="EGF-like_Ca-bd_dom"/>
</dbReference>
<evidence type="ECO:0000256" key="4">
    <source>
        <dbReference type="ARBA" id="ARBA00023157"/>
    </source>
</evidence>
<dbReference type="AlphaFoldDB" id="A0AAV8XN88"/>
<dbReference type="InterPro" id="IPR013032">
    <property type="entry name" value="EGF-like_CS"/>
</dbReference>
<dbReference type="GO" id="GO:0048056">
    <property type="term" value="P:R3/R4 cell differentiation"/>
    <property type="evidence" value="ECO:0007669"/>
    <property type="project" value="UniProtKB-ARBA"/>
</dbReference>
<evidence type="ECO:0000256" key="6">
    <source>
        <dbReference type="PROSITE-ProRule" id="PRU00076"/>
    </source>
</evidence>
<dbReference type="Pfam" id="PF16087">
    <property type="entry name" value="DUF4817"/>
    <property type="match status" value="1"/>
</dbReference>
<keyword evidence="5" id="KW-0325">Glycoprotein</keyword>
<evidence type="ECO:0000313" key="11">
    <source>
        <dbReference type="EMBL" id="KAJ8940403.1"/>
    </source>
</evidence>
<dbReference type="InterPro" id="IPR030476">
    <property type="entry name" value="Pentaxin_CS"/>
</dbReference>
<dbReference type="InterPro" id="IPR000742">
    <property type="entry name" value="EGF"/>
</dbReference>
<dbReference type="Pfam" id="PF12661">
    <property type="entry name" value="hEGF"/>
    <property type="match status" value="1"/>
</dbReference>
<feature type="disulfide bond" evidence="6">
    <location>
        <begin position="240"/>
        <end position="249"/>
    </location>
</feature>
<feature type="domain" description="Sushi" evidence="9">
    <location>
        <begin position="838"/>
        <end position="900"/>
    </location>
</feature>
<feature type="domain" description="EGF-like" evidence="8">
    <location>
        <begin position="288"/>
        <end position="330"/>
    </location>
</feature>
<dbReference type="FunFam" id="2.10.25.10:FF:000012">
    <property type="entry name" value="Delta-like protein"/>
    <property type="match status" value="2"/>
</dbReference>
<dbReference type="CDD" id="cd00054">
    <property type="entry name" value="EGF_CA"/>
    <property type="match status" value="5"/>
</dbReference>
<dbReference type="Pfam" id="PF07699">
    <property type="entry name" value="Ephrin_rec_like"/>
    <property type="match status" value="1"/>
</dbReference>
<keyword evidence="4 6" id="KW-1015">Disulfide bond</keyword>
<dbReference type="GO" id="GO:0007411">
    <property type="term" value="P:axon guidance"/>
    <property type="evidence" value="ECO:0007669"/>
    <property type="project" value="UniProtKB-ARBA"/>
</dbReference>
<feature type="domain" description="EGF-like" evidence="8">
    <location>
        <begin position="252"/>
        <end position="285"/>
    </location>
</feature>
<dbReference type="PROSITE" id="PS51828">
    <property type="entry name" value="PTX_2"/>
    <property type="match status" value="1"/>
</dbReference>
<dbReference type="Gene3D" id="2.10.50.10">
    <property type="entry name" value="Tumor Necrosis Factor Receptor, subunit A, domain 2"/>
    <property type="match status" value="1"/>
</dbReference>
<dbReference type="GO" id="GO:0040008">
    <property type="term" value="P:regulation of growth"/>
    <property type="evidence" value="ECO:0007669"/>
    <property type="project" value="UniProtKB-ARBA"/>
</dbReference>
<dbReference type="SMART" id="SM01411">
    <property type="entry name" value="Ephrin_rec_like"/>
    <property type="match status" value="1"/>
</dbReference>
<feature type="disulfide bond" evidence="7">
    <location>
        <begin position="660"/>
        <end position="687"/>
    </location>
</feature>
<feature type="domain" description="EGF-like" evidence="8">
    <location>
        <begin position="143"/>
        <end position="174"/>
    </location>
</feature>
<proteinExistence type="predicted"/>
<gene>
    <name evidence="11" type="ORF">NQ318_009332</name>
</gene>
<feature type="domain" description="EGF-like" evidence="8">
    <location>
        <begin position="214"/>
        <end position="250"/>
    </location>
</feature>
<dbReference type="PANTHER" id="PTHR12916:SF4">
    <property type="entry name" value="UNINFLATABLE, ISOFORM C"/>
    <property type="match status" value="1"/>
</dbReference>
<dbReference type="Gene3D" id="2.10.70.10">
    <property type="entry name" value="Complement Module, domain 1"/>
    <property type="match status" value="4"/>
</dbReference>
<organism evidence="11 12">
    <name type="scientific">Aromia moschata</name>
    <dbReference type="NCBI Taxonomy" id="1265417"/>
    <lineage>
        <taxon>Eukaryota</taxon>
        <taxon>Metazoa</taxon>
        <taxon>Ecdysozoa</taxon>
        <taxon>Arthropoda</taxon>
        <taxon>Hexapoda</taxon>
        <taxon>Insecta</taxon>
        <taxon>Pterygota</taxon>
        <taxon>Neoptera</taxon>
        <taxon>Endopterygota</taxon>
        <taxon>Coleoptera</taxon>
        <taxon>Polyphaga</taxon>
        <taxon>Cucujiformia</taxon>
        <taxon>Chrysomeloidea</taxon>
        <taxon>Cerambycidae</taxon>
        <taxon>Cerambycinae</taxon>
        <taxon>Callichromatini</taxon>
        <taxon>Aromia</taxon>
    </lineage>
</organism>
<feature type="disulfide bond" evidence="6">
    <location>
        <begin position="358"/>
        <end position="367"/>
    </location>
</feature>
<dbReference type="EMBL" id="JAPWTK010000433">
    <property type="protein sequence ID" value="KAJ8940403.1"/>
    <property type="molecule type" value="Genomic_DNA"/>
</dbReference>
<dbReference type="Pfam" id="PF00084">
    <property type="entry name" value="Sushi"/>
    <property type="match status" value="4"/>
</dbReference>
<dbReference type="PROSITE" id="PS00289">
    <property type="entry name" value="PTX_1"/>
    <property type="match status" value="1"/>
</dbReference>
<dbReference type="PROSITE" id="PS00022">
    <property type="entry name" value="EGF_1"/>
    <property type="match status" value="5"/>
</dbReference>
<feature type="domain" description="Sushi" evidence="9">
    <location>
        <begin position="901"/>
        <end position="953"/>
    </location>
</feature>
<dbReference type="InterPro" id="IPR011641">
    <property type="entry name" value="Tyr-kin_ephrin_A/B_rcpt-like"/>
</dbReference>
<feature type="disulfide bond" evidence="6">
    <location>
        <begin position="218"/>
        <end position="228"/>
    </location>
</feature>
<evidence type="ECO:0000256" key="3">
    <source>
        <dbReference type="ARBA" id="ARBA00022737"/>
    </source>
</evidence>
<feature type="disulfide bond" evidence="6">
    <location>
        <begin position="320"/>
        <end position="329"/>
    </location>
</feature>
<accession>A0AAV8XN88</accession>
<feature type="disulfide bond" evidence="6">
    <location>
        <begin position="164"/>
        <end position="173"/>
    </location>
</feature>
<evidence type="ECO:0008006" key="13">
    <source>
        <dbReference type="Google" id="ProtNLM"/>
    </source>
</evidence>
<dbReference type="SUPFAM" id="SSF57535">
    <property type="entry name" value="Complement control module/SCR domain"/>
    <property type="match status" value="4"/>
</dbReference>
<keyword evidence="7" id="KW-0768">Sushi</keyword>
<evidence type="ECO:0000313" key="12">
    <source>
        <dbReference type="Proteomes" id="UP001162162"/>
    </source>
</evidence>
<evidence type="ECO:0000256" key="5">
    <source>
        <dbReference type="ARBA" id="ARBA00023180"/>
    </source>
</evidence>
<dbReference type="SUPFAM" id="SSF49899">
    <property type="entry name" value="Concanavalin A-like lectins/glucanases"/>
    <property type="match status" value="1"/>
</dbReference>
<dbReference type="GO" id="GO:0120035">
    <property type="term" value="P:regulation of plasma membrane bounded cell projection organization"/>
    <property type="evidence" value="ECO:0007669"/>
    <property type="project" value="UniProtKB-ARBA"/>
</dbReference>
<comment type="caution">
    <text evidence="6">Lacks conserved residue(s) required for the propagation of feature annotation.</text>
</comment>
<name>A0AAV8XN88_9CUCU</name>
<sequence length="953" mass="107662">MEYTFIKYADMHLMYGLASCNALEARRLYHERFPNSTLPNQKTFQRVDQRLRENGGQFILMKQCPPGTHAKRKYLKFSKHLPNITVETATLKPYCRSCAIGFYQPDYGQLKCLPCPPGFTTTNVRSTSINQCIPLAEEICKLNRNICNNGTCVTSNDFHYTCNCFKNYVGANCEKFVNDCASHPCLNGGICNYLGSTYECKCKEGFTGKLCEEAIGICNLKCLNNGTCIENDVNEFMCLCPSGYGGEYCETIIKYCDEHICENNATCVEEKNTFKCQCSSGYIGRRCNILPCDYKPCQGDTICINIMQDHATKQSYRCICPEGYTGKDCTKKINYCDSSPCLNGGVCSTNETAYICNCPNLYYGQKCEYKRNTKYLLHFTRYDTNDYIKLTGFEQNLSEITACLWIQTLDNFNYGTLLSYATRISDNVFTLTDYTGLVIYINNNYIVTDVLLNDGYWHHVCTTWQSNNGLYEVYVDGEIIKNGTGLSTNSIIQGGGSMIIGQEQDTLGGKFSQSESFVGKMAYIDIWSRTLTNEEILIHFNDCNETFFGNVYAWPEIQDYVNGGVHVMNSSFCNKCDQPKPLFNGVIDNVNNVAYYSCYTGYQLNSNKYSNGRKCTKASKWEGFYEPFCKKIYCGYPGYVKNAYQEGNDYFYGDEIKYHCYDGYQIIGNSTIVCQDNGQWLPHKPQCLGTQCTAFKYPVNSEIRILAEQSYEDFIENHTKFDVGTQIEITCHENASINGENLITCLENARREGARRGGAGRKGVRDTAPRGGGVYATTIPEAPNNGYIDVESLYAAGNGTTNFIEFKCRTGYKLNGDNITTCIIDGYWTEPNISCDAIECVKPPLLKNMVLKHEALEKNTYYFGNMVSFNCEDGYSMFGNGVIRCLPNGRWSRMQARCIKKSCKKPNVNDETEIRGRSYLYGDKVNLICPSGSSYEIICNKSGKWEGKKDDSC</sequence>
<evidence type="ECO:0000259" key="8">
    <source>
        <dbReference type="PROSITE" id="PS50026"/>
    </source>
</evidence>
<dbReference type="PANTHER" id="PTHR12916">
    <property type="entry name" value="CYTOCHROME C OXIDASE POLYPEPTIDE VIC-2"/>
    <property type="match status" value="1"/>
</dbReference>
<feature type="disulfide bond" evidence="7">
    <location>
        <begin position="871"/>
        <end position="898"/>
    </location>
</feature>
<dbReference type="GO" id="GO:0005911">
    <property type="term" value="C:cell-cell junction"/>
    <property type="evidence" value="ECO:0007669"/>
    <property type="project" value="UniProtKB-ARBA"/>
</dbReference>
<dbReference type="PROSITE" id="PS01186">
    <property type="entry name" value="EGF_2"/>
    <property type="match status" value="3"/>
</dbReference>
<dbReference type="PROSITE" id="PS50923">
    <property type="entry name" value="SUSHI"/>
    <property type="match status" value="5"/>
</dbReference>
<dbReference type="GO" id="GO:0016318">
    <property type="term" value="P:ommatidial rotation"/>
    <property type="evidence" value="ECO:0007669"/>
    <property type="project" value="UniProtKB-ARBA"/>
</dbReference>
<reference evidence="11" key="1">
    <citation type="journal article" date="2023" name="Insect Mol. Biol.">
        <title>Genome sequencing provides insights into the evolution of gene families encoding plant cell wall-degrading enzymes in longhorned beetles.</title>
        <authorList>
            <person name="Shin N.R."/>
            <person name="Okamura Y."/>
            <person name="Kirsch R."/>
            <person name="Pauchet Y."/>
        </authorList>
    </citation>
    <scope>NUCLEOTIDE SEQUENCE</scope>
    <source>
        <strain evidence="11">AMC_N1</strain>
    </source>
</reference>
<feature type="domain" description="Sushi" evidence="9">
    <location>
        <begin position="775"/>
        <end position="837"/>
    </location>
</feature>
<feature type="domain" description="Sushi" evidence="9">
    <location>
        <begin position="632"/>
        <end position="689"/>
    </location>
</feature>
<dbReference type="PRINTS" id="PR00895">
    <property type="entry name" value="PENTAXIN"/>
</dbReference>
<dbReference type="GO" id="GO:0050769">
    <property type="term" value="P:positive regulation of neurogenesis"/>
    <property type="evidence" value="ECO:0007669"/>
    <property type="project" value="UniProtKB-ARBA"/>
</dbReference>
<dbReference type="InterPro" id="IPR032135">
    <property type="entry name" value="DUF4817"/>
</dbReference>
<dbReference type="PROSITE" id="PS50026">
    <property type="entry name" value="EGF_3"/>
    <property type="match status" value="6"/>
</dbReference>
<keyword evidence="12" id="KW-1185">Reference proteome</keyword>